<sequence length="700" mass="78142">MASVVGFGGPHFFALSSENKPRFQVQVRNLGNQDASVLSSDSVVVNGASVVGEKEGSRPLVDQGNGRLRHKLKEKERMEDDVLESLEPLWDDGYGTVTVKDYFDATEEMVKPDGGPPRWFSPLACNRPLKGSPILLFLPGLDGTGWGLILHHKALQKVFEVRCLHIPVNDRTPFEGLVKFVEETIRLEHASNPSKPIYLVGDSFGGCLSLAVAARNPTIDLVLILVNPATSIERSQLLPLFPILEAMPEELHITVPYLLSFVMGDPTKMAMVNIKSRLPPGLKFTQMSQNLTALLPCLSSLADIIPRDTLLWKLKLLRSAAAYANSRLHAVKAEVLMLASGKDNMIPSRDEAERLKSSLQNCTVRHFQDNGHTLLLEDGINLMTVIKRTLKFRRSRKHDCVSDFLPPSMTEFNYTFDEEVGLFRFAAGSVVFSTLEDGTVVRGLAGVPNEGPVLIVGYHNLMGLELFSLVEEFLREKKIMVRGLAHPELLSGDFDLVKLFGALPATARSLFKSLSSKSHVLLYPGGAREALHYKGEKYKLFWPDQPEFVRMAARFGATIVPFAAVGEDDIVELVLDYNDIKKIPVVGDYYTDANNDAIKLREETSGEVANQALFLPGVLPKLPGRYYYLFGKPIETKGREEILKDKDNANQLYLEIQSEIEQSIAYLIKKREEDPYRNLIDRTVYRALYSPLNEVPTFEP</sequence>
<proteinExistence type="inferred from homology"/>
<accession>A0AAW1W6S7</accession>
<reference evidence="5 6" key="1">
    <citation type="journal article" date="2023" name="G3 (Bethesda)">
        <title>A chromosome-length genome assembly and annotation of blackberry (Rubus argutus, cv. 'Hillquist').</title>
        <authorList>
            <person name="Bruna T."/>
            <person name="Aryal R."/>
            <person name="Dudchenko O."/>
            <person name="Sargent D.J."/>
            <person name="Mead D."/>
            <person name="Buti M."/>
            <person name="Cavallini A."/>
            <person name="Hytonen T."/>
            <person name="Andres J."/>
            <person name="Pham M."/>
            <person name="Weisz D."/>
            <person name="Mascagni F."/>
            <person name="Usai G."/>
            <person name="Natali L."/>
            <person name="Bassil N."/>
            <person name="Fernandez G.E."/>
            <person name="Lomsadze A."/>
            <person name="Armour M."/>
            <person name="Olukolu B."/>
            <person name="Poorten T."/>
            <person name="Britton C."/>
            <person name="Davik J."/>
            <person name="Ashrafi H."/>
            <person name="Aiden E.L."/>
            <person name="Borodovsky M."/>
            <person name="Worthington M."/>
        </authorList>
    </citation>
    <scope>NUCLEOTIDE SEQUENCE [LARGE SCALE GENOMIC DNA]</scope>
    <source>
        <strain evidence="5">PI 553951</strain>
    </source>
</reference>
<protein>
    <recommendedName>
        <fullName evidence="4">Serine aminopeptidase S33 domain-containing protein</fullName>
    </recommendedName>
</protein>
<dbReference type="GO" id="GO:0019432">
    <property type="term" value="P:triglyceride biosynthetic process"/>
    <property type="evidence" value="ECO:0007669"/>
    <property type="project" value="UniProtKB-ARBA"/>
</dbReference>
<name>A0AAW1W6S7_RUBAR</name>
<dbReference type="PANTHER" id="PTHR22753">
    <property type="entry name" value="TRANSMEMBRANE PROTEIN 68"/>
    <property type="match status" value="1"/>
</dbReference>
<dbReference type="Gene3D" id="3.40.50.1820">
    <property type="entry name" value="alpha/beta hydrolase"/>
    <property type="match status" value="1"/>
</dbReference>
<gene>
    <name evidence="5" type="ORF">M0R45_028225</name>
</gene>
<comment type="caution">
    <text evidence="5">The sequence shown here is derived from an EMBL/GenBank/DDBJ whole genome shotgun (WGS) entry which is preliminary data.</text>
</comment>
<dbReference type="GO" id="GO:0004144">
    <property type="term" value="F:diacylglycerol O-acyltransferase activity"/>
    <property type="evidence" value="ECO:0007669"/>
    <property type="project" value="UniProtKB-ARBA"/>
</dbReference>
<dbReference type="SUPFAM" id="SSF53474">
    <property type="entry name" value="alpha/beta-Hydrolases"/>
    <property type="match status" value="1"/>
</dbReference>
<dbReference type="AlphaFoldDB" id="A0AAW1W6S7"/>
<evidence type="ECO:0000256" key="2">
    <source>
        <dbReference type="ARBA" id="ARBA00022679"/>
    </source>
</evidence>
<dbReference type="InterPro" id="IPR022742">
    <property type="entry name" value="Hydrolase_4"/>
</dbReference>
<feature type="domain" description="Serine aminopeptidase S33" evidence="4">
    <location>
        <begin position="182"/>
        <end position="377"/>
    </location>
</feature>
<dbReference type="PANTHER" id="PTHR22753:SF14">
    <property type="entry name" value="MONOACYLGLYCEROL_DIACYLGLYCEROL O-ACYLTRANSFERASE"/>
    <property type="match status" value="1"/>
</dbReference>
<keyword evidence="6" id="KW-1185">Reference proteome</keyword>
<evidence type="ECO:0000256" key="1">
    <source>
        <dbReference type="ARBA" id="ARBA00005420"/>
    </source>
</evidence>
<dbReference type="InterPro" id="IPR029058">
    <property type="entry name" value="AB_hydrolase_fold"/>
</dbReference>
<keyword evidence="3" id="KW-0012">Acyltransferase</keyword>
<evidence type="ECO:0000313" key="6">
    <source>
        <dbReference type="Proteomes" id="UP001457282"/>
    </source>
</evidence>
<evidence type="ECO:0000313" key="5">
    <source>
        <dbReference type="EMBL" id="KAK9919639.1"/>
    </source>
</evidence>
<evidence type="ECO:0000256" key="3">
    <source>
        <dbReference type="ARBA" id="ARBA00023315"/>
    </source>
</evidence>
<keyword evidence="2" id="KW-0808">Transferase</keyword>
<dbReference type="Pfam" id="PF03982">
    <property type="entry name" value="DAGAT"/>
    <property type="match status" value="1"/>
</dbReference>
<dbReference type="InterPro" id="IPR007130">
    <property type="entry name" value="DAGAT"/>
</dbReference>
<dbReference type="EMBL" id="JBEDUW010000006">
    <property type="protein sequence ID" value="KAK9919639.1"/>
    <property type="molecule type" value="Genomic_DNA"/>
</dbReference>
<evidence type="ECO:0000259" key="4">
    <source>
        <dbReference type="Pfam" id="PF12146"/>
    </source>
</evidence>
<comment type="similarity">
    <text evidence="1">Belongs to the diacylglycerol acyltransferase family.</text>
</comment>
<dbReference type="GO" id="GO:0016020">
    <property type="term" value="C:membrane"/>
    <property type="evidence" value="ECO:0007669"/>
    <property type="project" value="TreeGrafter"/>
</dbReference>
<dbReference type="Pfam" id="PF12146">
    <property type="entry name" value="Hydrolase_4"/>
    <property type="match status" value="1"/>
</dbReference>
<organism evidence="5 6">
    <name type="scientific">Rubus argutus</name>
    <name type="common">Southern blackberry</name>
    <dbReference type="NCBI Taxonomy" id="59490"/>
    <lineage>
        <taxon>Eukaryota</taxon>
        <taxon>Viridiplantae</taxon>
        <taxon>Streptophyta</taxon>
        <taxon>Embryophyta</taxon>
        <taxon>Tracheophyta</taxon>
        <taxon>Spermatophyta</taxon>
        <taxon>Magnoliopsida</taxon>
        <taxon>eudicotyledons</taxon>
        <taxon>Gunneridae</taxon>
        <taxon>Pentapetalae</taxon>
        <taxon>rosids</taxon>
        <taxon>fabids</taxon>
        <taxon>Rosales</taxon>
        <taxon>Rosaceae</taxon>
        <taxon>Rosoideae</taxon>
        <taxon>Rosoideae incertae sedis</taxon>
        <taxon>Rubus</taxon>
    </lineage>
</organism>
<dbReference type="CDD" id="cd07987">
    <property type="entry name" value="LPLAT_MGAT-like"/>
    <property type="match status" value="1"/>
</dbReference>
<dbReference type="Proteomes" id="UP001457282">
    <property type="component" value="Unassembled WGS sequence"/>
</dbReference>